<dbReference type="Pfam" id="PF02880">
    <property type="entry name" value="PGM_PMM_III"/>
    <property type="match status" value="1"/>
</dbReference>
<sequence>MDPIGLSPLSKESSIFGTDGIRGNAKNLLTENIVFKIGYWFGLAISGEGPFLIGKDSRQSGSMIVSALAAGLTAAGKEVWVLGLCTTPAVPHLIQRFGASGGAMVSASHNPPEDNGIKFFNSTGNKITLGQQNIIEQGLLQEISTSKNIGQVYFRNELLGDYENSLLESAKDQSLANVSIVLDLCWGSATSCGEKIFKALGANVSTINGKADGGKINVNCGSTNLNQLKEAVLSKNAQMGFAFDGDADRLMAIDEKGRVIDGDHILYLWGSHLKAKNKLNEKRLVTTSMSNLGLEKAWLGQGGLLERTSVGDRHVHEAMLKTNANLGGEQSGHILSSMNKLCGDGLLTAIQLSTICAGLDLRLFEWRNQSFKPYAQKLINVPITNAPVCRPWKESQPLQAAVQKAKLAMGKEGRILIRESGTEPLLRVMVESKDPLLVDSWSSHLAEVAQEDLNAA</sequence>
<evidence type="ECO:0000313" key="14">
    <source>
        <dbReference type="Proteomes" id="UP000000788"/>
    </source>
</evidence>
<dbReference type="KEGG" id="pmj:P9211_02651"/>
<dbReference type="GO" id="GO:0006048">
    <property type="term" value="P:UDP-N-acetylglucosamine biosynthetic process"/>
    <property type="evidence" value="ECO:0007669"/>
    <property type="project" value="TreeGrafter"/>
</dbReference>
<feature type="domain" description="Alpha-D-phosphohexomutase alpha/beta/alpha" evidence="12">
    <location>
        <begin position="261"/>
        <end position="374"/>
    </location>
</feature>
<reference evidence="13 14" key="1">
    <citation type="journal article" date="2007" name="PLoS Genet.">
        <title>Patterns and implications of gene gain and loss in the evolution of Prochlorococcus.</title>
        <authorList>
            <person name="Kettler G.C."/>
            <person name="Martiny A.C."/>
            <person name="Huang K."/>
            <person name="Zucker J."/>
            <person name="Coleman M.L."/>
            <person name="Rodrigue S."/>
            <person name="Chen F."/>
            <person name="Lapidus A."/>
            <person name="Ferriera S."/>
            <person name="Johnson J."/>
            <person name="Steglich C."/>
            <person name="Church G.M."/>
            <person name="Richardson P."/>
            <person name="Chisholm S.W."/>
        </authorList>
    </citation>
    <scope>NUCLEOTIDE SEQUENCE [LARGE SCALE GENOMIC DNA]</scope>
    <source>
        <strain evidence="14">MIT 9211</strain>
    </source>
</reference>
<dbReference type="GO" id="GO:0000287">
    <property type="term" value="F:magnesium ion binding"/>
    <property type="evidence" value="ECO:0007669"/>
    <property type="project" value="UniProtKB-UniRule"/>
</dbReference>
<dbReference type="GO" id="GO:0009252">
    <property type="term" value="P:peptidoglycan biosynthetic process"/>
    <property type="evidence" value="ECO:0007669"/>
    <property type="project" value="TreeGrafter"/>
</dbReference>
<dbReference type="Pfam" id="PF02878">
    <property type="entry name" value="PGM_PMM_I"/>
    <property type="match status" value="1"/>
</dbReference>
<name>A9BDL0_PROM4</name>
<dbReference type="Pfam" id="PF00408">
    <property type="entry name" value="PGM_PMM_IV"/>
    <property type="match status" value="1"/>
</dbReference>
<dbReference type="InterPro" id="IPR005841">
    <property type="entry name" value="Alpha-D-phosphohexomutase_SF"/>
</dbReference>
<keyword evidence="13" id="KW-0808">Transferase</keyword>
<dbReference type="InterPro" id="IPR016055">
    <property type="entry name" value="A-D-PHexomutase_a/b/a-I/II/III"/>
</dbReference>
<dbReference type="HOGENOM" id="CLU_016950_7_0_3"/>
<evidence type="ECO:0000259" key="11">
    <source>
        <dbReference type="Pfam" id="PF02879"/>
    </source>
</evidence>
<dbReference type="HAMAP" id="MF_01554_B">
    <property type="entry name" value="GlmM_B"/>
    <property type="match status" value="1"/>
</dbReference>
<feature type="active site" description="Phosphoserine intermediate" evidence="8">
    <location>
        <position position="108"/>
    </location>
</feature>
<keyword evidence="4 8" id="KW-0460">Magnesium</keyword>
<dbReference type="AlphaFoldDB" id="A9BDL0"/>
<dbReference type="EC" id="5.4.2.10" evidence="6 8"/>
<comment type="similarity">
    <text evidence="1 8">Belongs to the phosphohexose mutase family.</text>
</comment>
<comment type="cofactor">
    <cofactor evidence="8">
        <name>Mg(2+)</name>
        <dbReference type="ChEBI" id="CHEBI:18420"/>
    </cofactor>
    <text evidence="8">Binds 1 Mg(2+) ion per subunit.</text>
</comment>
<comment type="catalytic activity">
    <reaction evidence="8">
        <text>alpha-D-glucosamine 1-phosphate = D-glucosamine 6-phosphate</text>
        <dbReference type="Rhea" id="RHEA:23424"/>
        <dbReference type="ChEBI" id="CHEBI:58516"/>
        <dbReference type="ChEBI" id="CHEBI:58725"/>
        <dbReference type="EC" id="5.4.2.10"/>
    </reaction>
</comment>
<evidence type="ECO:0000256" key="1">
    <source>
        <dbReference type="ARBA" id="ARBA00010231"/>
    </source>
</evidence>
<keyword evidence="2 8" id="KW-0597">Phosphoprotein</keyword>
<evidence type="ECO:0000259" key="12">
    <source>
        <dbReference type="Pfam" id="PF02880"/>
    </source>
</evidence>
<dbReference type="InterPro" id="IPR050060">
    <property type="entry name" value="Phosphoglucosamine_mutase"/>
</dbReference>
<evidence type="ECO:0000256" key="8">
    <source>
        <dbReference type="HAMAP-Rule" id="MF_01554"/>
    </source>
</evidence>
<feature type="modified residue" description="Phosphoserine" evidence="8">
    <location>
        <position position="108"/>
    </location>
</feature>
<feature type="domain" description="Alpha-D-phosphohexomutase C-terminal" evidence="9">
    <location>
        <begin position="378"/>
        <end position="437"/>
    </location>
</feature>
<dbReference type="GO" id="GO:0004615">
    <property type="term" value="F:phosphomannomutase activity"/>
    <property type="evidence" value="ECO:0007669"/>
    <property type="project" value="TreeGrafter"/>
</dbReference>
<feature type="binding site" evidence="8">
    <location>
        <position position="244"/>
    </location>
    <ligand>
        <name>Mg(2+)</name>
        <dbReference type="ChEBI" id="CHEBI:18420"/>
    </ligand>
</feature>
<dbReference type="GO" id="GO:0016740">
    <property type="term" value="F:transferase activity"/>
    <property type="evidence" value="ECO:0007669"/>
    <property type="project" value="UniProtKB-KW"/>
</dbReference>
<dbReference type="InterPro" id="IPR006352">
    <property type="entry name" value="GlmM_bact"/>
</dbReference>
<evidence type="ECO:0000259" key="10">
    <source>
        <dbReference type="Pfam" id="PF02878"/>
    </source>
</evidence>
<dbReference type="PANTHER" id="PTHR42946">
    <property type="entry name" value="PHOSPHOHEXOSE MUTASE"/>
    <property type="match status" value="1"/>
</dbReference>
<feature type="domain" description="Alpha-D-phosphohexomutase alpha/beta/alpha" evidence="10">
    <location>
        <begin position="15"/>
        <end position="141"/>
    </location>
</feature>
<protein>
    <recommendedName>
        <fullName evidence="7 8">Phosphoglucosamine mutase</fullName>
        <ecNumber evidence="6 8">5.4.2.10</ecNumber>
    </recommendedName>
</protein>
<evidence type="ECO:0000259" key="9">
    <source>
        <dbReference type="Pfam" id="PF00408"/>
    </source>
</evidence>
<evidence type="ECO:0000256" key="5">
    <source>
        <dbReference type="ARBA" id="ARBA00023235"/>
    </source>
</evidence>
<dbReference type="RefSeq" id="WP_012194821.1">
    <property type="nucleotide sequence ID" value="NC_009976.1"/>
</dbReference>
<dbReference type="FunFam" id="3.40.120.10:FF:000002">
    <property type="entry name" value="Phosphoglucosamine mutase"/>
    <property type="match status" value="1"/>
</dbReference>
<evidence type="ECO:0000256" key="2">
    <source>
        <dbReference type="ARBA" id="ARBA00022553"/>
    </source>
</evidence>
<evidence type="ECO:0000256" key="6">
    <source>
        <dbReference type="ARBA" id="ARBA00066330"/>
    </source>
</evidence>
<dbReference type="CDD" id="cd05802">
    <property type="entry name" value="GlmM"/>
    <property type="match status" value="1"/>
</dbReference>
<dbReference type="FunFam" id="3.40.120.10:FF:000001">
    <property type="entry name" value="Phosphoglucosamine mutase"/>
    <property type="match status" value="1"/>
</dbReference>
<dbReference type="InterPro" id="IPR036900">
    <property type="entry name" value="A-D-PHexomutase_C_sf"/>
</dbReference>
<evidence type="ECO:0000256" key="4">
    <source>
        <dbReference type="ARBA" id="ARBA00022842"/>
    </source>
</evidence>
<gene>
    <name evidence="8" type="primary">glmM</name>
    <name evidence="13" type="ordered locus">P9211_02651</name>
</gene>
<dbReference type="GO" id="GO:0005975">
    <property type="term" value="P:carbohydrate metabolic process"/>
    <property type="evidence" value="ECO:0007669"/>
    <property type="project" value="InterPro"/>
</dbReference>
<dbReference type="GO" id="GO:0005829">
    <property type="term" value="C:cytosol"/>
    <property type="evidence" value="ECO:0007669"/>
    <property type="project" value="TreeGrafter"/>
</dbReference>
<dbReference type="InterPro" id="IPR005844">
    <property type="entry name" value="A-D-PHexomutase_a/b/a-I"/>
</dbReference>
<dbReference type="InterPro" id="IPR005843">
    <property type="entry name" value="A-D-PHexomutase_C"/>
</dbReference>
<feature type="binding site" evidence="8">
    <location>
        <position position="246"/>
    </location>
    <ligand>
        <name>Mg(2+)</name>
        <dbReference type="ChEBI" id="CHEBI:18420"/>
    </ligand>
</feature>
<dbReference type="NCBIfam" id="TIGR01455">
    <property type="entry name" value="glmM"/>
    <property type="match status" value="1"/>
</dbReference>
<dbReference type="Gene3D" id="3.30.310.50">
    <property type="entry name" value="Alpha-D-phosphohexomutase, C-terminal domain"/>
    <property type="match status" value="1"/>
</dbReference>
<dbReference type="PRINTS" id="PR00509">
    <property type="entry name" value="PGMPMM"/>
</dbReference>
<dbReference type="SUPFAM" id="SSF53738">
    <property type="entry name" value="Phosphoglucomutase, first 3 domains"/>
    <property type="match status" value="3"/>
</dbReference>
<keyword evidence="3 8" id="KW-0479">Metal-binding</keyword>
<dbReference type="EMBL" id="CP000878">
    <property type="protein sequence ID" value="ABX08196.1"/>
    <property type="molecule type" value="Genomic_DNA"/>
</dbReference>
<dbReference type="InterPro" id="IPR005846">
    <property type="entry name" value="A-D-PHexomutase_a/b/a-III"/>
</dbReference>
<evidence type="ECO:0000256" key="7">
    <source>
        <dbReference type="ARBA" id="ARBA00068193"/>
    </source>
</evidence>
<dbReference type="eggNOG" id="COG1109">
    <property type="taxonomic scope" value="Bacteria"/>
</dbReference>
<keyword evidence="14" id="KW-1185">Reference proteome</keyword>
<dbReference type="PANTHER" id="PTHR42946:SF1">
    <property type="entry name" value="PHOSPHOGLUCOMUTASE (ALPHA-D-GLUCOSE-1,6-BISPHOSPHATE-DEPENDENT)"/>
    <property type="match status" value="1"/>
</dbReference>
<dbReference type="OrthoDB" id="9806956at2"/>
<dbReference type="Gene3D" id="3.40.120.10">
    <property type="entry name" value="Alpha-D-Glucose-1,6-Bisphosphate, subunit A, domain 3"/>
    <property type="match status" value="3"/>
</dbReference>
<dbReference type="Pfam" id="PF02879">
    <property type="entry name" value="PGM_PMM_II"/>
    <property type="match status" value="1"/>
</dbReference>
<dbReference type="Proteomes" id="UP000000788">
    <property type="component" value="Chromosome"/>
</dbReference>
<feature type="domain" description="Alpha-D-phosphohexomutase alpha/beta/alpha" evidence="11">
    <location>
        <begin position="162"/>
        <end position="257"/>
    </location>
</feature>
<dbReference type="SUPFAM" id="SSF55957">
    <property type="entry name" value="Phosphoglucomutase, C-terminal domain"/>
    <property type="match status" value="1"/>
</dbReference>
<dbReference type="STRING" id="93059.P9211_02651"/>
<keyword evidence="5 8" id="KW-0413">Isomerase</keyword>
<feature type="binding site" evidence="8">
    <location>
        <position position="248"/>
    </location>
    <ligand>
        <name>Mg(2+)</name>
        <dbReference type="ChEBI" id="CHEBI:18420"/>
    </ligand>
</feature>
<dbReference type="InterPro" id="IPR005845">
    <property type="entry name" value="A-D-PHexomutase_a/b/a-II"/>
</dbReference>
<organism evidence="13 14">
    <name type="scientific">Prochlorococcus marinus (strain MIT 9211)</name>
    <dbReference type="NCBI Taxonomy" id="93059"/>
    <lineage>
        <taxon>Bacteria</taxon>
        <taxon>Bacillati</taxon>
        <taxon>Cyanobacteriota</taxon>
        <taxon>Cyanophyceae</taxon>
        <taxon>Synechococcales</taxon>
        <taxon>Prochlorococcaceae</taxon>
        <taxon>Prochlorococcus</taxon>
    </lineage>
</organism>
<feature type="binding site" description="via phosphate group" evidence="8">
    <location>
        <position position="108"/>
    </location>
    <ligand>
        <name>Mg(2+)</name>
        <dbReference type="ChEBI" id="CHEBI:18420"/>
    </ligand>
</feature>
<evidence type="ECO:0000256" key="3">
    <source>
        <dbReference type="ARBA" id="ARBA00022723"/>
    </source>
</evidence>
<comment type="function">
    <text evidence="8">Catalyzes the conversion of glucosamine-6-phosphate to glucosamine-1-phosphate.</text>
</comment>
<proteinExistence type="inferred from homology"/>
<evidence type="ECO:0000313" key="13">
    <source>
        <dbReference type="EMBL" id="ABX08196.1"/>
    </source>
</evidence>
<comment type="PTM">
    <text evidence="8">Activated by phosphorylation.</text>
</comment>
<dbReference type="GO" id="GO:0008966">
    <property type="term" value="F:phosphoglucosamine mutase activity"/>
    <property type="evidence" value="ECO:0007669"/>
    <property type="project" value="UniProtKB-UniRule"/>
</dbReference>
<accession>A9BDL0</accession>